<accession>A0AAD5VIZ8</accession>
<dbReference type="Proteomes" id="UP001213000">
    <property type="component" value="Unassembled WGS sequence"/>
</dbReference>
<dbReference type="AlphaFoldDB" id="A0AAD5VIZ8"/>
<reference evidence="1" key="1">
    <citation type="submission" date="2022-07" db="EMBL/GenBank/DDBJ databases">
        <title>Genome Sequence of Leucocoprinus birnbaumii.</title>
        <authorList>
            <person name="Buettner E."/>
        </authorList>
    </citation>
    <scope>NUCLEOTIDE SEQUENCE</scope>
    <source>
        <strain evidence="1">VT141</strain>
    </source>
</reference>
<dbReference type="EMBL" id="JANIEX010001045">
    <property type="protein sequence ID" value="KAJ3561174.1"/>
    <property type="molecule type" value="Genomic_DNA"/>
</dbReference>
<comment type="caution">
    <text evidence="1">The sequence shown here is derived from an EMBL/GenBank/DDBJ whole genome shotgun (WGS) entry which is preliminary data.</text>
</comment>
<evidence type="ECO:0000313" key="1">
    <source>
        <dbReference type="EMBL" id="KAJ3561174.1"/>
    </source>
</evidence>
<sequence>MSFIIQYNEAIHSIFLDLGCRRRSLSNQYAQQVNKPEDQKDAGAAVALSLLSLSLQFLSRLGPFARQSAAPRGLSAQLDKQPLEAKAAGDVVNPSPVREFVRQYVEPRNRSVQLERRLLEVKGVGDVASRSIRFS</sequence>
<organism evidence="1 2">
    <name type="scientific">Leucocoprinus birnbaumii</name>
    <dbReference type="NCBI Taxonomy" id="56174"/>
    <lineage>
        <taxon>Eukaryota</taxon>
        <taxon>Fungi</taxon>
        <taxon>Dikarya</taxon>
        <taxon>Basidiomycota</taxon>
        <taxon>Agaricomycotina</taxon>
        <taxon>Agaricomycetes</taxon>
        <taxon>Agaricomycetidae</taxon>
        <taxon>Agaricales</taxon>
        <taxon>Agaricineae</taxon>
        <taxon>Agaricaceae</taxon>
        <taxon>Leucocoprinus</taxon>
    </lineage>
</organism>
<keyword evidence="2" id="KW-1185">Reference proteome</keyword>
<gene>
    <name evidence="1" type="ORF">NP233_g10359</name>
</gene>
<name>A0AAD5VIZ8_9AGAR</name>
<protein>
    <submittedName>
        <fullName evidence="1">Uncharacterized protein</fullName>
    </submittedName>
</protein>
<evidence type="ECO:0000313" key="2">
    <source>
        <dbReference type="Proteomes" id="UP001213000"/>
    </source>
</evidence>
<proteinExistence type="predicted"/>